<name>A0ABU4MJQ8_9ACTN</name>
<dbReference type="InterPro" id="IPR023214">
    <property type="entry name" value="HAD_sf"/>
</dbReference>
<dbReference type="GO" id="GO:0016787">
    <property type="term" value="F:hydrolase activity"/>
    <property type="evidence" value="ECO:0007669"/>
    <property type="project" value="UniProtKB-KW"/>
</dbReference>
<proteinExistence type="predicted"/>
<dbReference type="SUPFAM" id="SSF56784">
    <property type="entry name" value="HAD-like"/>
    <property type="match status" value="1"/>
</dbReference>
<sequence>MNAPDRIRLVCTDLDGTLLNESGAVGPLTHDALTRAARGNVPVVCVTGRPLRDALSVCRDISMDGLVVCSNGAVVAEVATGKPLRCRGFSRHRARTVLARMRARLPGVVLGVDTLRGLFLERGFEELVPDCWQHVCVPDAAEVLIRGDGVVKILAVHPDRPGPSLARPLVRPGDGVLATCSTPYFLEIAPTGVDKGAALRWLADHHAIRVTAVAAVGDMPNDLPMLRAAGLAAAVANAHPSVRQCADLILPSNEEEGVADLLSMVLSAQKEEAT</sequence>
<reference evidence="1 2" key="1">
    <citation type="journal article" date="2023" name="Microb. Genom.">
        <title>Mesoterricola silvestris gen. nov., sp. nov., Mesoterricola sediminis sp. nov., Geothrix oryzae sp. nov., Geothrix edaphica sp. nov., Geothrix rubra sp. nov., and Geothrix limicola sp. nov., six novel members of Acidobacteriota isolated from soils.</title>
        <authorList>
            <person name="Weisberg A.J."/>
            <person name="Pearce E."/>
            <person name="Kramer C.G."/>
            <person name="Chang J.H."/>
            <person name="Clarke C.R."/>
        </authorList>
    </citation>
    <scope>NUCLEOTIDE SEQUENCE [LARGE SCALE GENOMIC DNA]</scope>
    <source>
        <strain evidence="1 2">NE20-4-1</strain>
    </source>
</reference>
<dbReference type="PROSITE" id="PS01228">
    <property type="entry name" value="COF_1"/>
    <property type="match status" value="1"/>
</dbReference>
<keyword evidence="1" id="KW-0378">Hydrolase</keyword>
<dbReference type="Gene3D" id="3.30.1240.10">
    <property type="match status" value="1"/>
</dbReference>
<evidence type="ECO:0000313" key="2">
    <source>
        <dbReference type="Proteomes" id="UP001282474"/>
    </source>
</evidence>
<organism evidence="1 2">
    <name type="scientific">Streptomyces caniscabiei</name>
    <dbReference type="NCBI Taxonomy" id="2746961"/>
    <lineage>
        <taxon>Bacteria</taxon>
        <taxon>Bacillati</taxon>
        <taxon>Actinomycetota</taxon>
        <taxon>Actinomycetes</taxon>
        <taxon>Kitasatosporales</taxon>
        <taxon>Streptomycetaceae</taxon>
        <taxon>Streptomyces</taxon>
    </lineage>
</organism>
<dbReference type="PANTHER" id="PTHR10000:SF8">
    <property type="entry name" value="HAD SUPERFAMILY HYDROLASE-LIKE, TYPE 3"/>
    <property type="match status" value="1"/>
</dbReference>
<dbReference type="InterPro" id="IPR036412">
    <property type="entry name" value="HAD-like_sf"/>
</dbReference>
<evidence type="ECO:0000313" key="1">
    <source>
        <dbReference type="EMBL" id="MDX3037401.1"/>
    </source>
</evidence>
<dbReference type="Gene3D" id="3.40.50.1000">
    <property type="entry name" value="HAD superfamily/HAD-like"/>
    <property type="match status" value="1"/>
</dbReference>
<dbReference type="RefSeq" id="WP_177262164.1">
    <property type="nucleotide sequence ID" value="NZ_JABXWF010000001.1"/>
</dbReference>
<dbReference type="EMBL" id="JARAWJ010000005">
    <property type="protein sequence ID" value="MDX3037401.1"/>
    <property type="molecule type" value="Genomic_DNA"/>
</dbReference>
<dbReference type="PANTHER" id="PTHR10000">
    <property type="entry name" value="PHOSPHOSERINE PHOSPHATASE"/>
    <property type="match status" value="1"/>
</dbReference>
<dbReference type="Proteomes" id="UP001282474">
    <property type="component" value="Unassembled WGS sequence"/>
</dbReference>
<gene>
    <name evidence="1" type="ORF">PV383_09475</name>
</gene>
<keyword evidence="2" id="KW-1185">Reference proteome</keyword>
<dbReference type="Pfam" id="PF08282">
    <property type="entry name" value="Hydrolase_3"/>
    <property type="match status" value="2"/>
</dbReference>
<accession>A0ABU4MJQ8</accession>
<protein>
    <submittedName>
        <fullName evidence="1">HAD family hydrolase</fullName>
    </submittedName>
</protein>
<comment type="caution">
    <text evidence="1">The sequence shown here is derived from an EMBL/GenBank/DDBJ whole genome shotgun (WGS) entry which is preliminary data.</text>
</comment>